<comment type="caution">
    <text evidence="1">The sequence shown here is derived from an EMBL/GenBank/DDBJ whole genome shotgun (WGS) entry which is preliminary data.</text>
</comment>
<dbReference type="AlphaFoldDB" id="A0A069PCL3"/>
<sequence>MAASGMFHCPFRVDFCPTRVTSYSCNCSPEGLGWLVRLAFGRFPSDIGGFNALRFEIRDYLRHSRVRTAQKFRALHVLSKFVGRHVSSSTFDV</sequence>
<accession>A0A069PCL3</accession>
<evidence type="ECO:0000313" key="1">
    <source>
        <dbReference type="EMBL" id="KDR38438.1"/>
    </source>
</evidence>
<proteinExistence type="predicted"/>
<name>A0A069PCL3_9BURK</name>
<dbReference type="EMBL" id="JFHC01000090">
    <property type="protein sequence ID" value="KDR38438.1"/>
    <property type="molecule type" value="Genomic_DNA"/>
</dbReference>
<evidence type="ECO:0000313" key="2">
    <source>
        <dbReference type="Proteomes" id="UP000027466"/>
    </source>
</evidence>
<protein>
    <submittedName>
        <fullName evidence="1">Uncharacterized protein</fullName>
    </submittedName>
</protein>
<keyword evidence="2" id="KW-1185">Reference proteome</keyword>
<organism evidence="1 2">
    <name type="scientific">Caballeronia glathei</name>
    <dbReference type="NCBI Taxonomy" id="60547"/>
    <lineage>
        <taxon>Bacteria</taxon>
        <taxon>Pseudomonadati</taxon>
        <taxon>Pseudomonadota</taxon>
        <taxon>Betaproteobacteria</taxon>
        <taxon>Burkholderiales</taxon>
        <taxon>Burkholderiaceae</taxon>
        <taxon>Caballeronia</taxon>
    </lineage>
</organism>
<reference evidence="1 2" key="1">
    <citation type="submission" date="2014-03" db="EMBL/GenBank/DDBJ databases">
        <title>Draft Genome Sequences of Four Burkholderia Strains.</title>
        <authorList>
            <person name="Liu X.Y."/>
            <person name="Li C.X."/>
            <person name="Xu J.H."/>
        </authorList>
    </citation>
    <scope>NUCLEOTIDE SEQUENCE [LARGE SCALE GENOMIC DNA]</scope>
    <source>
        <strain evidence="1 2">DSM 50014</strain>
    </source>
</reference>
<gene>
    <name evidence="1" type="ORF">BG61_40800</name>
</gene>
<dbReference type="Proteomes" id="UP000027466">
    <property type="component" value="Unassembled WGS sequence"/>
</dbReference>